<accession>A0A4V2JYY2</accession>
<organism evidence="1">
    <name type="scientific">Dichomitus squalens</name>
    <dbReference type="NCBI Taxonomy" id="114155"/>
    <lineage>
        <taxon>Eukaryota</taxon>
        <taxon>Fungi</taxon>
        <taxon>Dikarya</taxon>
        <taxon>Basidiomycota</taxon>
        <taxon>Agaricomycotina</taxon>
        <taxon>Agaricomycetes</taxon>
        <taxon>Polyporales</taxon>
        <taxon>Polyporaceae</taxon>
        <taxon>Dichomitus</taxon>
    </lineage>
</organism>
<sequence>KIAGTVGSFAIAIFLRSPNLDGLHVRALSADQSVPMLLMSAGLNAVRNSRCPFARSA</sequence>
<feature type="non-terminal residue" evidence="1">
    <location>
        <position position="1"/>
    </location>
</feature>
<evidence type="ECO:0000313" key="1">
    <source>
        <dbReference type="EMBL" id="TBU22953.1"/>
    </source>
</evidence>
<name>A0A4V2JYY2_9APHY</name>
<protein>
    <submittedName>
        <fullName evidence="1">Uncharacterized protein</fullName>
    </submittedName>
</protein>
<gene>
    <name evidence="1" type="ORF">BD311DRAFT_821217</name>
</gene>
<proteinExistence type="predicted"/>
<dbReference type="EMBL" id="ML143520">
    <property type="protein sequence ID" value="TBU22953.1"/>
    <property type="molecule type" value="Genomic_DNA"/>
</dbReference>
<dbReference type="Proteomes" id="UP000292957">
    <property type="component" value="Unassembled WGS sequence"/>
</dbReference>
<reference evidence="1" key="1">
    <citation type="submission" date="2019-01" db="EMBL/GenBank/DDBJ databases">
        <title>Draft genome sequences of three monokaryotic isolates of the white-rot basidiomycete fungus Dichomitus squalens.</title>
        <authorList>
            <consortium name="DOE Joint Genome Institute"/>
            <person name="Lopez S.C."/>
            <person name="Andreopoulos B."/>
            <person name="Pangilinan J."/>
            <person name="Lipzen A."/>
            <person name="Riley R."/>
            <person name="Ahrendt S."/>
            <person name="Ng V."/>
            <person name="Barry K."/>
            <person name="Daum C."/>
            <person name="Grigoriev I.V."/>
            <person name="Hilden K.S."/>
            <person name="Makela M.R."/>
            <person name="de Vries R.P."/>
        </authorList>
    </citation>
    <scope>NUCLEOTIDE SEQUENCE [LARGE SCALE GENOMIC DNA]</scope>
    <source>
        <strain evidence="1">OM18370.1</strain>
    </source>
</reference>
<dbReference type="AlphaFoldDB" id="A0A4V2JYY2"/>